<dbReference type="Proteomes" id="UP000288929">
    <property type="component" value="Chromosome"/>
</dbReference>
<accession>A0A410WBX8</accession>
<keyword evidence="2" id="KW-1185">Reference proteome</keyword>
<evidence type="ECO:0000313" key="2">
    <source>
        <dbReference type="Proteomes" id="UP000288929"/>
    </source>
</evidence>
<evidence type="ECO:0000313" key="1">
    <source>
        <dbReference type="EMBL" id="QAU53452.1"/>
    </source>
</evidence>
<protein>
    <submittedName>
        <fullName evidence="1">Uncharacterized protein</fullName>
    </submittedName>
</protein>
<gene>
    <name evidence="1" type="ORF">CPELA_11050</name>
</gene>
<dbReference type="EMBL" id="CP035299">
    <property type="protein sequence ID" value="QAU53452.1"/>
    <property type="molecule type" value="Genomic_DNA"/>
</dbReference>
<proteinExistence type="predicted"/>
<dbReference type="KEGG" id="cpeg:CPELA_11050"/>
<dbReference type="AlphaFoldDB" id="A0A410WBX8"/>
<name>A0A410WBX8_9CORY</name>
<reference evidence="1 2" key="1">
    <citation type="submission" date="2019-01" db="EMBL/GenBank/DDBJ databases">
        <authorList>
            <person name="Ruckert C."/>
            <person name="Busche T."/>
            <person name="Kalinowski J."/>
        </authorList>
    </citation>
    <scope>NUCLEOTIDE SEQUENCE [LARGE SCALE GENOMIC DNA]</scope>
    <source>
        <strain evidence="1 2">136/3</strain>
    </source>
</reference>
<sequence>MHRIRSRCPMHWARPLGVFLLLERLFYPRNSSGVISLLWGQKLAFRRPAPNLRPRHHLNIFDFKRFTLGDAFKPHQHLGGLGVLAQLHAAAAASDLTITQQHG</sequence>
<organism evidence="1 2">
    <name type="scientific">Corynebacterium pelargi</name>
    <dbReference type="NCBI Taxonomy" id="1471400"/>
    <lineage>
        <taxon>Bacteria</taxon>
        <taxon>Bacillati</taxon>
        <taxon>Actinomycetota</taxon>
        <taxon>Actinomycetes</taxon>
        <taxon>Mycobacteriales</taxon>
        <taxon>Corynebacteriaceae</taxon>
        <taxon>Corynebacterium</taxon>
    </lineage>
</organism>